<keyword evidence="3" id="KW-1185">Reference proteome</keyword>
<reference evidence="2 3" key="1">
    <citation type="submission" date="2018-11" db="EMBL/GenBank/DDBJ databases">
        <authorList>
            <consortium name="Pathogen Informatics"/>
        </authorList>
    </citation>
    <scope>NUCLEOTIDE SEQUENCE [LARGE SCALE GENOMIC DNA]</scope>
</reference>
<name>A0A3P7LUS9_STRVU</name>
<evidence type="ECO:0000313" key="3">
    <source>
        <dbReference type="Proteomes" id="UP000270094"/>
    </source>
</evidence>
<proteinExistence type="predicted"/>
<dbReference type="EMBL" id="UYYB01119867">
    <property type="protein sequence ID" value="VDM82878.1"/>
    <property type="molecule type" value="Genomic_DNA"/>
</dbReference>
<sequence length="35" mass="3839">MCKASASTPLPVRLLRSSDREAQDGDAFEGWESMP</sequence>
<evidence type="ECO:0000256" key="1">
    <source>
        <dbReference type="SAM" id="MobiDB-lite"/>
    </source>
</evidence>
<accession>A0A3P7LUS9</accession>
<gene>
    <name evidence="2" type="ORF">SVUK_LOCUS17876</name>
</gene>
<feature type="region of interest" description="Disordered" evidence="1">
    <location>
        <begin position="1"/>
        <end position="35"/>
    </location>
</feature>
<dbReference type="Proteomes" id="UP000270094">
    <property type="component" value="Unassembled WGS sequence"/>
</dbReference>
<evidence type="ECO:0000313" key="2">
    <source>
        <dbReference type="EMBL" id="VDM82878.1"/>
    </source>
</evidence>
<dbReference type="AlphaFoldDB" id="A0A3P7LUS9"/>
<protein>
    <submittedName>
        <fullName evidence="2">Uncharacterized protein</fullName>
    </submittedName>
</protein>
<organism evidence="2 3">
    <name type="scientific">Strongylus vulgaris</name>
    <name type="common">Blood worm</name>
    <dbReference type="NCBI Taxonomy" id="40348"/>
    <lineage>
        <taxon>Eukaryota</taxon>
        <taxon>Metazoa</taxon>
        <taxon>Ecdysozoa</taxon>
        <taxon>Nematoda</taxon>
        <taxon>Chromadorea</taxon>
        <taxon>Rhabditida</taxon>
        <taxon>Rhabditina</taxon>
        <taxon>Rhabditomorpha</taxon>
        <taxon>Strongyloidea</taxon>
        <taxon>Strongylidae</taxon>
        <taxon>Strongylus</taxon>
    </lineage>
</organism>